<dbReference type="EMBL" id="JELX01000721">
    <property type="protein sequence ID" value="KYF62287.1"/>
    <property type="molecule type" value="Genomic_DNA"/>
</dbReference>
<dbReference type="InterPro" id="IPR046342">
    <property type="entry name" value="CBS_dom_sf"/>
</dbReference>
<dbReference type="InterPro" id="IPR051257">
    <property type="entry name" value="Diverse_CBS-Domain"/>
</dbReference>
<evidence type="ECO:0000256" key="2">
    <source>
        <dbReference type="PROSITE-ProRule" id="PRU00703"/>
    </source>
</evidence>
<dbReference type="PANTHER" id="PTHR43080">
    <property type="entry name" value="CBS DOMAIN-CONTAINING PROTEIN CBSX3, MITOCHONDRIAL"/>
    <property type="match status" value="1"/>
</dbReference>
<reference evidence="4 5" key="1">
    <citation type="submission" date="2014-02" db="EMBL/GenBank/DDBJ databases">
        <title>The small core and large imbalanced accessory genome model reveals a collaborative survival strategy of Sorangium cellulosum strains in nature.</title>
        <authorList>
            <person name="Han K."/>
            <person name="Peng R."/>
            <person name="Blom J."/>
            <person name="Li Y.-Z."/>
        </authorList>
    </citation>
    <scope>NUCLEOTIDE SEQUENCE [LARGE SCALE GENOMIC DNA]</scope>
    <source>
        <strain evidence="4 5">So0157-18</strain>
    </source>
</reference>
<evidence type="ECO:0000313" key="4">
    <source>
        <dbReference type="EMBL" id="KYF62287.1"/>
    </source>
</evidence>
<comment type="caution">
    <text evidence="4">The sequence shown here is derived from an EMBL/GenBank/DDBJ whole genome shotgun (WGS) entry which is preliminary data.</text>
</comment>
<feature type="domain" description="CBS" evidence="3">
    <location>
        <begin position="89"/>
        <end position="145"/>
    </location>
</feature>
<sequence>MGVSNTKRNSMPGEETMNCSELMKTDVACCKAGEPVERVAELMQSRNIGFVPICGDDGSVIGTLTDRDLTIRVLAEHRQAASTRAEDVMTRELVCCRPDDDVNVAASLMSSHKKSRIVCVDDQKHPVGVISLSDIADTDGGARSSALLRSISQREARA</sequence>
<keyword evidence="1 2" id="KW-0129">CBS domain</keyword>
<evidence type="ECO:0000256" key="1">
    <source>
        <dbReference type="ARBA" id="ARBA00023122"/>
    </source>
</evidence>
<dbReference type="Gene3D" id="3.10.580.10">
    <property type="entry name" value="CBS-domain"/>
    <property type="match status" value="1"/>
</dbReference>
<dbReference type="CDD" id="cd04622">
    <property type="entry name" value="CBS_pair_HRP1_like"/>
    <property type="match status" value="1"/>
</dbReference>
<accession>A0A150Q2P5</accession>
<evidence type="ECO:0000259" key="3">
    <source>
        <dbReference type="PROSITE" id="PS51371"/>
    </source>
</evidence>
<dbReference type="PANTHER" id="PTHR43080:SF2">
    <property type="entry name" value="CBS DOMAIN-CONTAINING PROTEIN"/>
    <property type="match status" value="1"/>
</dbReference>
<name>A0A150Q2P5_SORCE</name>
<proteinExistence type="predicted"/>
<dbReference type="InterPro" id="IPR000644">
    <property type="entry name" value="CBS_dom"/>
</dbReference>
<dbReference type="Proteomes" id="UP000075604">
    <property type="component" value="Unassembled WGS sequence"/>
</dbReference>
<dbReference type="PROSITE" id="PS51371">
    <property type="entry name" value="CBS"/>
    <property type="match status" value="2"/>
</dbReference>
<dbReference type="SUPFAM" id="SSF54631">
    <property type="entry name" value="CBS-domain pair"/>
    <property type="match status" value="1"/>
</dbReference>
<dbReference type="Pfam" id="PF00571">
    <property type="entry name" value="CBS"/>
    <property type="match status" value="2"/>
</dbReference>
<organism evidence="4 5">
    <name type="scientific">Sorangium cellulosum</name>
    <name type="common">Polyangium cellulosum</name>
    <dbReference type="NCBI Taxonomy" id="56"/>
    <lineage>
        <taxon>Bacteria</taxon>
        <taxon>Pseudomonadati</taxon>
        <taxon>Myxococcota</taxon>
        <taxon>Polyangia</taxon>
        <taxon>Polyangiales</taxon>
        <taxon>Polyangiaceae</taxon>
        <taxon>Sorangium</taxon>
    </lineage>
</organism>
<dbReference type="AlphaFoldDB" id="A0A150Q2P5"/>
<protein>
    <recommendedName>
        <fullName evidence="3">CBS domain-containing protein</fullName>
    </recommendedName>
</protein>
<evidence type="ECO:0000313" key="5">
    <source>
        <dbReference type="Proteomes" id="UP000075604"/>
    </source>
</evidence>
<feature type="domain" description="CBS" evidence="3">
    <location>
        <begin position="23"/>
        <end position="82"/>
    </location>
</feature>
<gene>
    <name evidence="4" type="ORF">BE04_21120</name>
</gene>
<dbReference type="SMART" id="SM00116">
    <property type="entry name" value="CBS"/>
    <property type="match status" value="2"/>
</dbReference>